<evidence type="ECO:0000256" key="1">
    <source>
        <dbReference type="SAM" id="MobiDB-lite"/>
    </source>
</evidence>
<dbReference type="EMBL" id="LYBW01000020">
    <property type="protein sequence ID" value="ODR93348.1"/>
    <property type="molecule type" value="Genomic_DNA"/>
</dbReference>
<accession>A0A1E3VIF4</accession>
<organism evidence="3 4">
    <name type="scientific">Sinorhizobium alkalisoli</name>
    <dbReference type="NCBI Taxonomy" id="1752398"/>
    <lineage>
        <taxon>Bacteria</taxon>
        <taxon>Pseudomonadati</taxon>
        <taxon>Pseudomonadota</taxon>
        <taxon>Alphaproteobacteria</taxon>
        <taxon>Hyphomicrobiales</taxon>
        <taxon>Rhizobiaceae</taxon>
        <taxon>Sinorhizobium/Ensifer group</taxon>
        <taxon>Sinorhizobium</taxon>
    </lineage>
</organism>
<dbReference type="InterPro" id="IPR002559">
    <property type="entry name" value="Transposase_11"/>
</dbReference>
<evidence type="ECO:0000313" key="4">
    <source>
        <dbReference type="Proteomes" id="UP000094342"/>
    </source>
</evidence>
<keyword evidence="4" id="KW-1185">Reference proteome</keyword>
<evidence type="ECO:0000313" key="3">
    <source>
        <dbReference type="EMBL" id="ODR93348.1"/>
    </source>
</evidence>
<dbReference type="GO" id="GO:0003677">
    <property type="term" value="F:DNA binding"/>
    <property type="evidence" value="ECO:0007669"/>
    <property type="project" value="InterPro"/>
</dbReference>
<feature type="domain" description="Transposase IS4-like" evidence="2">
    <location>
        <begin position="30"/>
        <end position="80"/>
    </location>
</feature>
<dbReference type="Proteomes" id="UP000094342">
    <property type="component" value="Unassembled WGS sequence"/>
</dbReference>
<dbReference type="InterPro" id="IPR012337">
    <property type="entry name" value="RNaseH-like_sf"/>
</dbReference>
<gene>
    <name evidence="3" type="ORF">A8M32_00260</name>
</gene>
<proteinExistence type="predicted"/>
<dbReference type="GO" id="GO:0004803">
    <property type="term" value="F:transposase activity"/>
    <property type="evidence" value="ECO:0007669"/>
    <property type="project" value="InterPro"/>
</dbReference>
<dbReference type="SUPFAM" id="SSF53098">
    <property type="entry name" value="Ribonuclease H-like"/>
    <property type="match status" value="1"/>
</dbReference>
<name>A0A1E3VIF4_9HYPH</name>
<dbReference type="AlphaFoldDB" id="A0A1E3VIF4"/>
<evidence type="ECO:0000259" key="2">
    <source>
        <dbReference type="Pfam" id="PF01609"/>
    </source>
</evidence>
<dbReference type="Pfam" id="PF01609">
    <property type="entry name" value="DDE_Tnp_1"/>
    <property type="match status" value="1"/>
</dbReference>
<protein>
    <recommendedName>
        <fullName evidence="2">Transposase IS4-like domain-containing protein</fullName>
    </recommendedName>
</protein>
<comment type="caution">
    <text evidence="3">The sequence shown here is derived from an EMBL/GenBank/DDBJ whole genome shotgun (WGS) entry which is preliminary data.</text>
</comment>
<feature type="region of interest" description="Disordered" evidence="1">
    <location>
        <begin position="91"/>
        <end position="124"/>
    </location>
</feature>
<dbReference type="STRING" id="1752398.A8M32_00260"/>
<dbReference type="GO" id="GO:0006313">
    <property type="term" value="P:DNA transposition"/>
    <property type="evidence" value="ECO:0007669"/>
    <property type="project" value="InterPro"/>
</dbReference>
<reference evidence="4" key="1">
    <citation type="submission" date="2016-05" db="EMBL/GenBank/DDBJ databases">
        <authorList>
            <person name="Li Y."/>
        </authorList>
    </citation>
    <scope>NUCLEOTIDE SEQUENCE [LARGE SCALE GENOMIC DNA]</scope>
    <source>
        <strain evidence="4">YIC4027</strain>
    </source>
</reference>
<sequence length="158" mass="17479">MSGLRFEGMKPPSAQRFALAAKTIKTGERLVLATNRDPRRADGLYRRRWQIECLFAETKTRGLNIEDTRRRQPNKVCLLLAIVGSPLPAPNGWPARSKAAPASKGQHMATAENPPSAPDSTTCANASTIDRRSLTVYFLGHALGWTLYGARRHLRIEA</sequence>